<dbReference type="EMBL" id="VSRR010029303">
    <property type="protein sequence ID" value="MPC69370.1"/>
    <property type="molecule type" value="Genomic_DNA"/>
</dbReference>
<organism evidence="2 3">
    <name type="scientific">Portunus trituberculatus</name>
    <name type="common">Swimming crab</name>
    <name type="synonym">Neptunus trituberculatus</name>
    <dbReference type="NCBI Taxonomy" id="210409"/>
    <lineage>
        <taxon>Eukaryota</taxon>
        <taxon>Metazoa</taxon>
        <taxon>Ecdysozoa</taxon>
        <taxon>Arthropoda</taxon>
        <taxon>Crustacea</taxon>
        <taxon>Multicrustacea</taxon>
        <taxon>Malacostraca</taxon>
        <taxon>Eumalacostraca</taxon>
        <taxon>Eucarida</taxon>
        <taxon>Decapoda</taxon>
        <taxon>Pleocyemata</taxon>
        <taxon>Brachyura</taxon>
        <taxon>Eubrachyura</taxon>
        <taxon>Portunoidea</taxon>
        <taxon>Portunidae</taxon>
        <taxon>Portuninae</taxon>
        <taxon>Portunus</taxon>
    </lineage>
</organism>
<dbReference type="AlphaFoldDB" id="A0A5B7HAU9"/>
<feature type="transmembrane region" description="Helical" evidence="1">
    <location>
        <begin position="49"/>
        <end position="68"/>
    </location>
</feature>
<sequence>MESLSILKRTRTHFSPIKTVLVTPFPSEGWRAEGRAVRLPSQGSTTENGLIWTPAAFSLIVFGILLYIELHCIGLRFISQKDLCGVYGSSDMQCAHKQKSNAIKPFSSMTRFHIHSGYYLVILDSFRNLCGD</sequence>
<evidence type="ECO:0000313" key="3">
    <source>
        <dbReference type="Proteomes" id="UP000324222"/>
    </source>
</evidence>
<accession>A0A5B7HAU9</accession>
<keyword evidence="3" id="KW-1185">Reference proteome</keyword>
<proteinExistence type="predicted"/>
<keyword evidence="1" id="KW-0812">Transmembrane</keyword>
<evidence type="ECO:0000256" key="1">
    <source>
        <dbReference type="SAM" id="Phobius"/>
    </source>
</evidence>
<keyword evidence="1" id="KW-0472">Membrane</keyword>
<evidence type="ECO:0000313" key="2">
    <source>
        <dbReference type="EMBL" id="MPC69370.1"/>
    </source>
</evidence>
<dbReference type="Proteomes" id="UP000324222">
    <property type="component" value="Unassembled WGS sequence"/>
</dbReference>
<keyword evidence="1" id="KW-1133">Transmembrane helix</keyword>
<protein>
    <submittedName>
        <fullName evidence="2">Uncharacterized protein</fullName>
    </submittedName>
</protein>
<reference evidence="2 3" key="1">
    <citation type="submission" date="2019-05" db="EMBL/GenBank/DDBJ databases">
        <title>Another draft genome of Portunus trituberculatus and its Hox gene families provides insights of decapod evolution.</title>
        <authorList>
            <person name="Jeong J.-H."/>
            <person name="Song I."/>
            <person name="Kim S."/>
            <person name="Choi T."/>
            <person name="Kim D."/>
            <person name="Ryu S."/>
            <person name="Kim W."/>
        </authorList>
    </citation>
    <scope>NUCLEOTIDE SEQUENCE [LARGE SCALE GENOMIC DNA]</scope>
    <source>
        <tissue evidence="2">Muscle</tissue>
    </source>
</reference>
<gene>
    <name evidence="2" type="ORF">E2C01_063593</name>
</gene>
<comment type="caution">
    <text evidence="2">The sequence shown here is derived from an EMBL/GenBank/DDBJ whole genome shotgun (WGS) entry which is preliminary data.</text>
</comment>
<name>A0A5B7HAU9_PORTR</name>